<dbReference type="GO" id="GO:0006167">
    <property type="term" value="P:AMP biosynthetic process"/>
    <property type="evidence" value="ECO:0007669"/>
    <property type="project" value="TreeGrafter"/>
</dbReference>
<dbReference type="SUPFAM" id="SSF57756">
    <property type="entry name" value="Retrovirus zinc finger-like domains"/>
    <property type="match status" value="1"/>
</dbReference>
<dbReference type="GO" id="GO:0008270">
    <property type="term" value="F:zinc ion binding"/>
    <property type="evidence" value="ECO:0007669"/>
    <property type="project" value="InterPro"/>
</dbReference>
<dbReference type="GO" id="GO:0003676">
    <property type="term" value="F:nucleic acid binding"/>
    <property type="evidence" value="ECO:0007669"/>
    <property type="project" value="InterPro"/>
</dbReference>
<dbReference type="PROSITE" id="PS51462">
    <property type="entry name" value="NUDIX"/>
    <property type="match status" value="1"/>
</dbReference>
<dbReference type="GO" id="GO:0004081">
    <property type="term" value="F:bis(5'-nucleosyl)-tetraphosphatase (asymmetrical) activity"/>
    <property type="evidence" value="ECO:0007669"/>
    <property type="project" value="TreeGrafter"/>
</dbReference>
<dbReference type="PANTHER" id="PTHR21340:SF0">
    <property type="entry name" value="BIS(5'-NUCLEOSYL)-TETRAPHOSPHATASE [ASYMMETRICAL]"/>
    <property type="match status" value="1"/>
</dbReference>
<evidence type="ECO:0000259" key="2">
    <source>
        <dbReference type="PROSITE" id="PS51462"/>
    </source>
</evidence>
<dbReference type="InterPro" id="IPR036875">
    <property type="entry name" value="Znf_CCHC_sf"/>
</dbReference>
<dbReference type="Gene3D" id="3.90.79.10">
    <property type="entry name" value="Nucleoside Triphosphate Pyrophosphohydrolase"/>
    <property type="match status" value="1"/>
</dbReference>
<dbReference type="InterPro" id="IPR015797">
    <property type="entry name" value="NUDIX_hydrolase-like_dom_sf"/>
</dbReference>
<dbReference type="GO" id="GO:0006754">
    <property type="term" value="P:ATP biosynthetic process"/>
    <property type="evidence" value="ECO:0007669"/>
    <property type="project" value="TreeGrafter"/>
</dbReference>
<proteinExistence type="predicted"/>
<evidence type="ECO:0000256" key="1">
    <source>
        <dbReference type="ARBA" id="ARBA00022801"/>
    </source>
</evidence>
<name>A0A6C0BGI0_9ZZZZ</name>
<evidence type="ECO:0000313" key="3">
    <source>
        <dbReference type="EMBL" id="QHS90844.1"/>
    </source>
</evidence>
<dbReference type="Pfam" id="PF00293">
    <property type="entry name" value="NUDIX"/>
    <property type="match status" value="1"/>
</dbReference>
<reference evidence="3" key="1">
    <citation type="journal article" date="2020" name="Nature">
        <title>Giant virus diversity and host interactions through global metagenomics.</title>
        <authorList>
            <person name="Schulz F."/>
            <person name="Roux S."/>
            <person name="Paez-Espino D."/>
            <person name="Jungbluth S."/>
            <person name="Walsh D.A."/>
            <person name="Denef V.J."/>
            <person name="McMahon K.D."/>
            <person name="Konstantinidis K.T."/>
            <person name="Eloe-Fadrosh E.A."/>
            <person name="Kyrpides N.C."/>
            <person name="Woyke T."/>
        </authorList>
    </citation>
    <scope>NUCLEOTIDE SEQUENCE</scope>
    <source>
        <strain evidence="3">GVMAG-M-3300010354-11</strain>
    </source>
</reference>
<dbReference type="EMBL" id="MN739150">
    <property type="protein sequence ID" value="QHS90844.1"/>
    <property type="molecule type" value="Genomic_DNA"/>
</dbReference>
<protein>
    <recommendedName>
        <fullName evidence="2">Nudix hydrolase domain-containing protein</fullName>
    </recommendedName>
</protein>
<sequence>MMLVEYPFVTPDYFSLKKSPVFCANCGGIGHVYKTCNHPITSYGIICFRLCYDKETNTISPKYLMVQRKDSLSFVEFLRGKYDVNNTKYLLKLFSNMTENERDKLRSMEFDDLWKELWCKSSTFERNKNFNKEYQDSKERFTLLKSGVFINGQDNVRFFFNIDYILDNSVSDYDETEWGFPKGRRNINEDDVNCALREFREETNISIKNIKMCNDMKPLEEVFSGTNNVRYKHVYYIAKLNSNFGDTNEYTPCVSSNNIEIKDIRWFDYNEAQSKIRNVNIERKELFKRLNQIVVKTIR</sequence>
<feature type="domain" description="Nudix hydrolase" evidence="2">
    <location>
        <begin position="38"/>
        <end position="289"/>
    </location>
</feature>
<organism evidence="3">
    <name type="scientific">viral metagenome</name>
    <dbReference type="NCBI Taxonomy" id="1070528"/>
    <lineage>
        <taxon>unclassified sequences</taxon>
        <taxon>metagenomes</taxon>
        <taxon>organismal metagenomes</taxon>
    </lineage>
</organism>
<dbReference type="InterPro" id="IPR020084">
    <property type="entry name" value="NUDIX_hydrolase_CS"/>
</dbReference>
<dbReference type="AlphaFoldDB" id="A0A6C0BGI0"/>
<dbReference type="SUPFAM" id="SSF55811">
    <property type="entry name" value="Nudix"/>
    <property type="match status" value="1"/>
</dbReference>
<dbReference type="InterPro" id="IPR000086">
    <property type="entry name" value="NUDIX_hydrolase_dom"/>
</dbReference>
<dbReference type="PROSITE" id="PS00893">
    <property type="entry name" value="NUDIX_BOX"/>
    <property type="match status" value="1"/>
</dbReference>
<dbReference type="PANTHER" id="PTHR21340">
    <property type="entry name" value="DIADENOSINE 5,5-P1,P4-TETRAPHOSPHATE PYROPHOSPHOHYDROLASE MUTT"/>
    <property type="match status" value="1"/>
</dbReference>
<keyword evidence="1" id="KW-0378">Hydrolase</keyword>
<accession>A0A6C0BGI0</accession>
<dbReference type="InterPro" id="IPR051325">
    <property type="entry name" value="Nudix_hydrolase_domain"/>
</dbReference>